<keyword evidence="1" id="KW-0732">Signal</keyword>
<keyword evidence="3" id="KW-1185">Reference proteome</keyword>
<sequence length="119" mass="12005">MQLSAVLSFVAFVASASAVAIPNNTVVSSLTKRQTDACALFCDPLTTASTNCGTDATCICSGPVAALMYTCGTCGYQHDPTNYAQLQQLLDQYSAGCASANVPVGALPIPACAATTASS</sequence>
<dbReference type="EMBL" id="KN823172">
    <property type="protein sequence ID" value="KIO20504.1"/>
    <property type="molecule type" value="Genomic_DNA"/>
</dbReference>
<feature type="chain" id="PRO_5002168651" description="Extracellular membrane protein CFEM domain-containing protein" evidence="1">
    <location>
        <begin position="19"/>
        <end position="119"/>
    </location>
</feature>
<evidence type="ECO:0008006" key="4">
    <source>
        <dbReference type="Google" id="ProtNLM"/>
    </source>
</evidence>
<evidence type="ECO:0000313" key="3">
    <source>
        <dbReference type="Proteomes" id="UP000054248"/>
    </source>
</evidence>
<reference evidence="3" key="2">
    <citation type="submission" date="2015-01" db="EMBL/GenBank/DDBJ databases">
        <title>Evolutionary Origins and Diversification of the Mycorrhizal Mutualists.</title>
        <authorList>
            <consortium name="DOE Joint Genome Institute"/>
            <consortium name="Mycorrhizal Genomics Consortium"/>
            <person name="Kohler A."/>
            <person name="Kuo A."/>
            <person name="Nagy L.G."/>
            <person name="Floudas D."/>
            <person name="Copeland A."/>
            <person name="Barry K.W."/>
            <person name="Cichocki N."/>
            <person name="Veneault-Fourrey C."/>
            <person name="LaButti K."/>
            <person name="Lindquist E.A."/>
            <person name="Lipzen A."/>
            <person name="Lundell T."/>
            <person name="Morin E."/>
            <person name="Murat C."/>
            <person name="Riley R."/>
            <person name="Ohm R."/>
            <person name="Sun H."/>
            <person name="Tunlid A."/>
            <person name="Henrissat B."/>
            <person name="Grigoriev I.V."/>
            <person name="Hibbett D.S."/>
            <person name="Martin F."/>
        </authorList>
    </citation>
    <scope>NUCLEOTIDE SEQUENCE [LARGE SCALE GENOMIC DNA]</scope>
    <source>
        <strain evidence="3">MUT 4182</strain>
    </source>
</reference>
<dbReference type="HOGENOM" id="CLU_2147712_0_0_1"/>
<feature type="signal peptide" evidence="1">
    <location>
        <begin position="1"/>
        <end position="18"/>
    </location>
</feature>
<dbReference type="Proteomes" id="UP000054248">
    <property type="component" value="Unassembled WGS sequence"/>
</dbReference>
<accession>A0A0C3Q9B7</accession>
<name>A0A0C3Q9B7_9AGAM</name>
<protein>
    <recommendedName>
        <fullName evidence="4">Extracellular membrane protein CFEM domain-containing protein</fullName>
    </recommendedName>
</protein>
<gene>
    <name evidence="2" type="ORF">M407DRAFT_29871</name>
</gene>
<evidence type="ECO:0000256" key="1">
    <source>
        <dbReference type="SAM" id="SignalP"/>
    </source>
</evidence>
<dbReference type="OrthoDB" id="3238721at2759"/>
<proteinExistence type="predicted"/>
<organism evidence="2 3">
    <name type="scientific">Tulasnella calospora MUT 4182</name>
    <dbReference type="NCBI Taxonomy" id="1051891"/>
    <lineage>
        <taxon>Eukaryota</taxon>
        <taxon>Fungi</taxon>
        <taxon>Dikarya</taxon>
        <taxon>Basidiomycota</taxon>
        <taxon>Agaricomycotina</taxon>
        <taxon>Agaricomycetes</taxon>
        <taxon>Cantharellales</taxon>
        <taxon>Tulasnellaceae</taxon>
        <taxon>Tulasnella</taxon>
    </lineage>
</organism>
<reference evidence="2 3" key="1">
    <citation type="submission" date="2014-04" db="EMBL/GenBank/DDBJ databases">
        <authorList>
            <consortium name="DOE Joint Genome Institute"/>
            <person name="Kuo A."/>
            <person name="Girlanda M."/>
            <person name="Perotto S."/>
            <person name="Kohler A."/>
            <person name="Nagy L.G."/>
            <person name="Floudas D."/>
            <person name="Copeland A."/>
            <person name="Barry K.W."/>
            <person name="Cichocki N."/>
            <person name="Veneault-Fourrey C."/>
            <person name="LaButti K."/>
            <person name="Lindquist E.A."/>
            <person name="Lipzen A."/>
            <person name="Lundell T."/>
            <person name="Morin E."/>
            <person name="Murat C."/>
            <person name="Sun H."/>
            <person name="Tunlid A."/>
            <person name="Henrissat B."/>
            <person name="Grigoriev I.V."/>
            <person name="Hibbett D.S."/>
            <person name="Martin F."/>
            <person name="Nordberg H.P."/>
            <person name="Cantor M.N."/>
            <person name="Hua S.X."/>
        </authorList>
    </citation>
    <scope>NUCLEOTIDE SEQUENCE [LARGE SCALE GENOMIC DNA]</scope>
    <source>
        <strain evidence="2 3">MUT 4182</strain>
    </source>
</reference>
<dbReference type="AlphaFoldDB" id="A0A0C3Q9B7"/>
<evidence type="ECO:0000313" key="2">
    <source>
        <dbReference type="EMBL" id="KIO20504.1"/>
    </source>
</evidence>